<dbReference type="AlphaFoldDB" id="A0AAD7E8S0"/>
<comment type="caution">
    <text evidence="1">The sequence shown here is derived from an EMBL/GenBank/DDBJ whole genome shotgun (WGS) entry which is preliminary data.</text>
</comment>
<keyword evidence="2" id="KW-1185">Reference proteome</keyword>
<evidence type="ECO:0000313" key="2">
    <source>
        <dbReference type="Proteomes" id="UP001218218"/>
    </source>
</evidence>
<evidence type="ECO:0000313" key="1">
    <source>
        <dbReference type="EMBL" id="KAJ7303443.1"/>
    </source>
</evidence>
<proteinExistence type="predicted"/>
<dbReference type="EMBL" id="JARIHO010000106">
    <property type="protein sequence ID" value="KAJ7303443.1"/>
    <property type="molecule type" value="Genomic_DNA"/>
</dbReference>
<reference evidence="1" key="1">
    <citation type="submission" date="2023-03" db="EMBL/GenBank/DDBJ databases">
        <title>Massive genome expansion in bonnet fungi (Mycena s.s.) driven by repeated elements and novel gene families across ecological guilds.</title>
        <authorList>
            <consortium name="Lawrence Berkeley National Laboratory"/>
            <person name="Harder C.B."/>
            <person name="Miyauchi S."/>
            <person name="Viragh M."/>
            <person name="Kuo A."/>
            <person name="Thoen E."/>
            <person name="Andreopoulos B."/>
            <person name="Lu D."/>
            <person name="Skrede I."/>
            <person name="Drula E."/>
            <person name="Henrissat B."/>
            <person name="Morin E."/>
            <person name="Kohler A."/>
            <person name="Barry K."/>
            <person name="LaButti K."/>
            <person name="Morin E."/>
            <person name="Salamov A."/>
            <person name="Lipzen A."/>
            <person name="Mereny Z."/>
            <person name="Hegedus B."/>
            <person name="Baldrian P."/>
            <person name="Stursova M."/>
            <person name="Weitz H."/>
            <person name="Taylor A."/>
            <person name="Grigoriev I.V."/>
            <person name="Nagy L.G."/>
            <person name="Martin F."/>
            <person name="Kauserud H."/>
        </authorList>
    </citation>
    <scope>NUCLEOTIDE SEQUENCE</scope>
    <source>
        <strain evidence="1">CBHHK002</strain>
    </source>
</reference>
<accession>A0AAD7E8S0</accession>
<sequence length="82" mass="9169">MFRTPTPAPPRLPSLSSQMFPRSACFRNVKFFITIILWLLGQGEDNIPIPRTTKIKYLSNNLASLNIKLSVEDPAAVRALAL</sequence>
<dbReference type="SUPFAM" id="SSF51430">
    <property type="entry name" value="NAD(P)-linked oxidoreductase"/>
    <property type="match status" value="1"/>
</dbReference>
<organism evidence="1 2">
    <name type="scientific">Mycena albidolilacea</name>
    <dbReference type="NCBI Taxonomy" id="1033008"/>
    <lineage>
        <taxon>Eukaryota</taxon>
        <taxon>Fungi</taxon>
        <taxon>Dikarya</taxon>
        <taxon>Basidiomycota</taxon>
        <taxon>Agaricomycotina</taxon>
        <taxon>Agaricomycetes</taxon>
        <taxon>Agaricomycetidae</taxon>
        <taxon>Agaricales</taxon>
        <taxon>Marasmiineae</taxon>
        <taxon>Mycenaceae</taxon>
        <taxon>Mycena</taxon>
    </lineage>
</organism>
<name>A0AAD7E8S0_9AGAR</name>
<dbReference type="Proteomes" id="UP001218218">
    <property type="component" value="Unassembled WGS sequence"/>
</dbReference>
<gene>
    <name evidence="1" type="ORF">DFH08DRAFT_977127</name>
</gene>
<dbReference type="InterPro" id="IPR036812">
    <property type="entry name" value="NAD(P)_OxRdtase_dom_sf"/>
</dbReference>
<protein>
    <submittedName>
        <fullName evidence="1">Uncharacterized protein</fullName>
    </submittedName>
</protein>